<sequence>MIDLEEIQVQNYKSVNVYFGSKAKITSSKGNIEENVPLMVELVKLDKPKQCEYYCHHQNKKGLYWEKLDVFNYEKYTGIKLKVPNRLGNLTKNSTHFLRLLKRLESYFLKTLVIMINKQKLYKNLDVLVSYDDYNKSRIINGIGDLPVTDTTQLKNCLENTGFKVFEHDLSHFELNYESYQLKFIIPSTYNMSKYNEITLNSSNNSRYENIENLNYQSGNGEDNIQVYFYDKDPRPLLVSFGEKGFRPRNKDKYSTEWVAIEDFDDYSEGDGVSLLKHLSEVVGFLNEVNICEHSDNYYNGSDYEIHTYDNTRIYLNVTRVYFDCYIKYEHRPKIDQGYRLGNIVYKKENKKKGYIIYNYTIPLIQVNVYYYNNDIKHSYPLLVELEFKNNDDSSLNRSKLHYKLLKSDFHVMNWEIDHNASRIADQRQKLREHLDLVKHSFDNVPELKGFINNCGHNHLLNPTFLNKSYITRSHGTDDSAHGSSSSYEDHVRSDSSHARSHSPRREVLTINHQQGGMQSSQHVHGNQAPPESGVEKATRIASTVGTFAIAVEFADTSAGDNLSSGSGAHLTNGGSDACLAAGERPEDGSSATVEVKLFKDDGNGNAVEMETNDFLHDFYLGNLTYAFDPDIKCILVKFGNSKVWKKGDGIVQLPKSVTYDSILGEVAVRDADNSVYFKKDTSTGEWKHFITISRTKMGMSGSTGIPESAEGSGEAQETSNDTSEEADQTDTSGSAEALEKEAFEGFSVSFGEADGGTVKPGKDGTPTTPASETTYSGTKTGVDLSLKATSAKKEFNYTKSGRVLTYTAKDNYGFKSVKTKDKVVWRTTNASEYATKVVLNGKGKKDKTVTIYLPNNTRKVFKRENKNKTRIEVIQPAMDPVKTPNITPSSKADGRVLVKTPPGNTNEKEGSNNLSGDSPPTFQLKPFKDDGNGNAVEMETNDFLHDFYLGNLTYAFDPDIKCILVKFGNSKVWEKGDHGVNQPKSVSYTFMHRIVVRDAKTYLVYRKDNSGNWVLHNKTENRN</sequence>
<feature type="compositionally biased region" description="Polar residues" evidence="1">
    <location>
        <begin position="912"/>
        <end position="922"/>
    </location>
</feature>
<feature type="region of interest" description="Disordered" evidence="1">
    <location>
        <begin position="475"/>
        <end position="537"/>
    </location>
</feature>
<gene>
    <name evidence="2" type="ORF">MACJ_002293</name>
</gene>
<feature type="compositionally biased region" description="Polar residues" evidence="1">
    <location>
        <begin position="511"/>
        <end position="525"/>
    </location>
</feature>
<dbReference type="Proteomes" id="UP000244803">
    <property type="component" value="Chromosome 3"/>
</dbReference>
<evidence type="ECO:0000313" key="2">
    <source>
        <dbReference type="EMBL" id="UKJ89047.2"/>
    </source>
</evidence>
<dbReference type="EMBL" id="CP056066">
    <property type="protein sequence ID" value="UKJ89047.2"/>
    <property type="molecule type" value="Genomic_DNA"/>
</dbReference>
<proteinExistence type="predicted"/>
<evidence type="ECO:0000256" key="1">
    <source>
        <dbReference type="SAM" id="MobiDB-lite"/>
    </source>
</evidence>
<feature type="region of interest" description="Disordered" evidence="1">
    <location>
        <begin position="881"/>
        <end position="922"/>
    </location>
</feature>
<feature type="compositionally biased region" description="Basic and acidic residues" evidence="1">
    <location>
        <begin position="488"/>
        <end position="508"/>
    </location>
</feature>
<name>A0A976M5Y6_THEOR</name>
<dbReference type="Pfam" id="PF04385">
    <property type="entry name" value="FAINT"/>
    <property type="match status" value="1"/>
</dbReference>
<dbReference type="InterPro" id="IPR007480">
    <property type="entry name" value="DUF529"/>
</dbReference>
<protein>
    <submittedName>
        <fullName evidence="2">Uncharacterized protein</fullName>
    </submittedName>
</protein>
<feature type="region of interest" description="Disordered" evidence="1">
    <location>
        <begin position="698"/>
        <end position="735"/>
    </location>
</feature>
<feature type="compositionally biased region" description="Polar residues" evidence="1">
    <location>
        <begin position="766"/>
        <end position="777"/>
    </location>
</feature>
<organism evidence="2 3">
    <name type="scientific">Theileria orientalis</name>
    <dbReference type="NCBI Taxonomy" id="68886"/>
    <lineage>
        <taxon>Eukaryota</taxon>
        <taxon>Sar</taxon>
        <taxon>Alveolata</taxon>
        <taxon>Apicomplexa</taxon>
        <taxon>Aconoidasida</taxon>
        <taxon>Piroplasmida</taxon>
        <taxon>Theileriidae</taxon>
        <taxon>Theileria</taxon>
    </lineage>
</organism>
<dbReference type="AlphaFoldDB" id="A0A976M5Y6"/>
<reference evidence="2" key="1">
    <citation type="submission" date="2022-07" db="EMBL/GenBank/DDBJ databases">
        <title>Evaluation of T. orientalis genome assembly methods using nanopore sequencing and analysis of variation between genomes.</title>
        <authorList>
            <person name="Yam J."/>
            <person name="Micallef M.L."/>
            <person name="Liu M."/>
            <person name="Djordjevic S.P."/>
            <person name="Bogema D.R."/>
            <person name="Jenkins C."/>
        </authorList>
    </citation>
    <scope>NUCLEOTIDE SEQUENCE</scope>
    <source>
        <strain evidence="2">Fish Creek</strain>
    </source>
</reference>
<accession>A0A976M5Y6</accession>
<feature type="region of interest" description="Disordered" evidence="1">
    <location>
        <begin position="751"/>
        <end position="777"/>
    </location>
</feature>
<evidence type="ECO:0000313" key="3">
    <source>
        <dbReference type="Proteomes" id="UP000244803"/>
    </source>
</evidence>